<keyword evidence="1" id="KW-1133">Transmembrane helix</keyword>
<organism evidence="2 3">
    <name type="scientific">Prochlorothrix hollandica PCC 9006 = CALU 1027</name>
    <dbReference type="NCBI Taxonomy" id="317619"/>
    <lineage>
        <taxon>Bacteria</taxon>
        <taxon>Bacillati</taxon>
        <taxon>Cyanobacteriota</taxon>
        <taxon>Cyanophyceae</taxon>
        <taxon>Prochlorotrichales</taxon>
        <taxon>Prochlorotrichaceae</taxon>
        <taxon>Prochlorothrix</taxon>
    </lineage>
</organism>
<comment type="caution">
    <text evidence="2">The sequence shown here is derived from an EMBL/GenBank/DDBJ whole genome shotgun (WGS) entry which is preliminary data.</text>
</comment>
<dbReference type="AlphaFoldDB" id="A0A0M2Q3C2"/>
<dbReference type="RefSeq" id="WP_017713648.1">
    <property type="nucleotide sequence ID" value="NZ_KB235941.1"/>
</dbReference>
<proteinExistence type="predicted"/>
<name>A0A0M2Q3C2_PROHO</name>
<sequence>MNIEQKSEDSVEQSVESKKDSKGDWVAQLEQITKIMEQITKIIYRLVWMIVLVIIVAAVANFLKAQSPSFNGLPPIVEKLPIERPIPVQVDQEVALALKEARVETENFASAQLDLWKADVMKRVDDNFLDWYFGYFNQQVLAAKYLLQGSYHWFNSSARTPEESLTSKIQKEFERRVLPPEIAQASLNELIEDSVNRYTQELSMRIDAIPSRYKIPQGQWDKYLALWE</sequence>
<keyword evidence="1" id="KW-0812">Transmembrane</keyword>
<reference evidence="2" key="1">
    <citation type="submission" date="2012-04" db="EMBL/GenBank/DDBJ databases">
        <authorList>
            <person name="Borisov I.G."/>
            <person name="Ivanikova N.V."/>
            <person name="Pinevich A.V."/>
        </authorList>
    </citation>
    <scope>NUCLEOTIDE SEQUENCE</scope>
    <source>
        <strain evidence="2">CALU 1027</strain>
    </source>
</reference>
<dbReference type="OrthoDB" id="517881at2"/>
<keyword evidence="1" id="KW-0472">Membrane</keyword>
<evidence type="ECO:0000313" key="2">
    <source>
        <dbReference type="EMBL" id="KKJ01087.1"/>
    </source>
</evidence>
<evidence type="ECO:0000256" key="1">
    <source>
        <dbReference type="SAM" id="Phobius"/>
    </source>
</evidence>
<protein>
    <submittedName>
        <fullName evidence="2">Uncharacterized protein</fullName>
    </submittedName>
</protein>
<accession>A0A0M2Q3C2</accession>
<gene>
    <name evidence="2" type="ORF">PROH_01400</name>
</gene>
<dbReference type="EMBL" id="AJTX02000002">
    <property type="protein sequence ID" value="KKJ01087.1"/>
    <property type="molecule type" value="Genomic_DNA"/>
</dbReference>
<evidence type="ECO:0000313" key="3">
    <source>
        <dbReference type="Proteomes" id="UP000034681"/>
    </source>
</evidence>
<feature type="transmembrane region" description="Helical" evidence="1">
    <location>
        <begin position="42"/>
        <end position="63"/>
    </location>
</feature>
<dbReference type="Proteomes" id="UP000034681">
    <property type="component" value="Unassembled WGS sequence"/>
</dbReference>
<keyword evidence="3" id="KW-1185">Reference proteome</keyword>